<dbReference type="EMBL" id="UGYW01000002">
    <property type="protein sequence ID" value="SUJ24546.1"/>
    <property type="molecule type" value="Genomic_DNA"/>
</dbReference>
<gene>
    <name evidence="3" type="ORF">NCTC11388_03591</name>
</gene>
<sequence length="269" mass="30741">MASNEIFFAPGDSPKMMDAFKNAQQTFKYFWREWSWENRRIIPALTVACVKVAFSQRQGDQEDPLVEHMWINEVDFDGINIRGVLVNSPNALTNIANGDFVEIPLEQISDWLFAIPESKPKGLSKLFSATPLPRAYGGFTIQAMRSDMSAQERKEHDKAWGLDFGDYSETLLVNQQKEHPENLEEHPMSKNMKEKLIEFIKDNPDELSQTDEEGYTLLHRETIAGNKTSVEVLLAAGMDKHAKTNQGYTALDFATKLDWQHIIPLFETK</sequence>
<evidence type="ECO:0000259" key="2">
    <source>
        <dbReference type="Pfam" id="PF10077"/>
    </source>
</evidence>
<name>A0A380CMW2_SPHSI</name>
<dbReference type="InterPro" id="IPR002110">
    <property type="entry name" value="Ankyrin_rpt"/>
</dbReference>
<keyword evidence="1" id="KW-0040">ANK repeat</keyword>
<organism evidence="3 4">
    <name type="scientific">Sphingobacterium spiritivorum</name>
    <name type="common">Flavobacterium spiritivorum</name>
    <dbReference type="NCBI Taxonomy" id="258"/>
    <lineage>
        <taxon>Bacteria</taxon>
        <taxon>Pseudomonadati</taxon>
        <taxon>Bacteroidota</taxon>
        <taxon>Sphingobacteriia</taxon>
        <taxon>Sphingobacteriales</taxon>
        <taxon>Sphingobacteriaceae</taxon>
        <taxon>Sphingobacterium</taxon>
    </lineage>
</organism>
<evidence type="ECO:0000256" key="1">
    <source>
        <dbReference type="PROSITE-ProRule" id="PRU00023"/>
    </source>
</evidence>
<dbReference type="InterPro" id="IPR018756">
    <property type="entry name" value="DUF2314"/>
</dbReference>
<dbReference type="Pfam" id="PF10077">
    <property type="entry name" value="DUF2314"/>
    <property type="match status" value="1"/>
</dbReference>
<evidence type="ECO:0000313" key="3">
    <source>
        <dbReference type="EMBL" id="SUJ24546.1"/>
    </source>
</evidence>
<feature type="repeat" description="ANK" evidence="1">
    <location>
        <begin position="213"/>
        <end position="245"/>
    </location>
</feature>
<dbReference type="RefSeq" id="WP_115171042.1">
    <property type="nucleotide sequence ID" value="NZ_UGYW01000002.1"/>
</dbReference>
<accession>A0A380CMW2</accession>
<dbReference type="InterPro" id="IPR036770">
    <property type="entry name" value="Ankyrin_rpt-contain_sf"/>
</dbReference>
<dbReference type="Gene3D" id="1.25.40.20">
    <property type="entry name" value="Ankyrin repeat-containing domain"/>
    <property type="match status" value="1"/>
</dbReference>
<protein>
    <submittedName>
        <fullName evidence="3">Uncharacterized protein conserved in bacteria (DUF2314)</fullName>
    </submittedName>
</protein>
<dbReference type="SUPFAM" id="SSF48403">
    <property type="entry name" value="Ankyrin repeat"/>
    <property type="match status" value="1"/>
</dbReference>
<dbReference type="AlphaFoldDB" id="A0A380CMW2"/>
<dbReference type="Proteomes" id="UP000254893">
    <property type="component" value="Unassembled WGS sequence"/>
</dbReference>
<proteinExistence type="predicted"/>
<dbReference type="PROSITE" id="PS50088">
    <property type="entry name" value="ANK_REPEAT"/>
    <property type="match status" value="1"/>
</dbReference>
<feature type="domain" description="DUF2314" evidence="2">
    <location>
        <begin position="14"/>
        <end position="164"/>
    </location>
</feature>
<reference evidence="3 4" key="1">
    <citation type="submission" date="2018-06" db="EMBL/GenBank/DDBJ databases">
        <authorList>
            <consortium name="Pathogen Informatics"/>
            <person name="Doyle S."/>
        </authorList>
    </citation>
    <scope>NUCLEOTIDE SEQUENCE [LARGE SCALE GENOMIC DNA]</scope>
    <source>
        <strain evidence="3 4">NCTC11388</strain>
    </source>
</reference>
<evidence type="ECO:0000313" key="4">
    <source>
        <dbReference type="Proteomes" id="UP000254893"/>
    </source>
</evidence>